<protein>
    <submittedName>
        <fullName evidence="1">Uncharacterized protein</fullName>
    </submittedName>
</protein>
<sequence length="71" mass="8020">MPGIDHAIISHELHIYQSFKPIKQKRTKLGPDRAKSVNDEVDRLLKAGSIHEVKYPDCLANPMVVKKKTGK</sequence>
<dbReference type="Gene3D" id="3.10.10.10">
    <property type="entry name" value="HIV Type 1 Reverse Transcriptase, subunit A, domain 1"/>
    <property type="match status" value="1"/>
</dbReference>
<dbReference type="AlphaFoldDB" id="A0ABD0Z823"/>
<evidence type="ECO:0000313" key="1">
    <source>
        <dbReference type="EMBL" id="KAL1190826.1"/>
    </source>
</evidence>
<proteinExistence type="predicted"/>
<organism evidence="1 2">
    <name type="scientific">Cardamine amara subsp. amara</name>
    <dbReference type="NCBI Taxonomy" id="228776"/>
    <lineage>
        <taxon>Eukaryota</taxon>
        <taxon>Viridiplantae</taxon>
        <taxon>Streptophyta</taxon>
        <taxon>Embryophyta</taxon>
        <taxon>Tracheophyta</taxon>
        <taxon>Spermatophyta</taxon>
        <taxon>Magnoliopsida</taxon>
        <taxon>eudicotyledons</taxon>
        <taxon>Gunneridae</taxon>
        <taxon>Pentapetalae</taxon>
        <taxon>rosids</taxon>
        <taxon>malvids</taxon>
        <taxon>Brassicales</taxon>
        <taxon>Brassicaceae</taxon>
        <taxon>Cardamineae</taxon>
        <taxon>Cardamine</taxon>
    </lineage>
</organism>
<name>A0ABD0Z823_CARAN</name>
<evidence type="ECO:0000313" key="2">
    <source>
        <dbReference type="Proteomes" id="UP001558713"/>
    </source>
</evidence>
<dbReference type="EMBL" id="JBANAX010000867">
    <property type="protein sequence ID" value="KAL1190826.1"/>
    <property type="molecule type" value="Genomic_DNA"/>
</dbReference>
<gene>
    <name evidence="1" type="ORF">V5N11_034338</name>
</gene>
<keyword evidence="2" id="KW-1185">Reference proteome</keyword>
<comment type="caution">
    <text evidence="1">The sequence shown here is derived from an EMBL/GenBank/DDBJ whole genome shotgun (WGS) entry which is preliminary data.</text>
</comment>
<accession>A0ABD0Z823</accession>
<reference evidence="1 2" key="1">
    <citation type="submission" date="2024-04" db="EMBL/GenBank/DDBJ databases">
        <title>Genome assembly C_amara_ONT_v2.</title>
        <authorList>
            <person name="Yant L."/>
            <person name="Moore C."/>
            <person name="Slenker M."/>
        </authorList>
    </citation>
    <scope>NUCLEOTIDE SEQUENCE [LARGE SCALE GENOMIC DNA]</scope>
    <source>
        <tissue evidence="1">Leaf</tissue>
    </source>
</reference>
<dbReference type="SUPFAM" id="SSF56672">
    <property type="entry name" value="DNA/RNA polymerases"/>
    <property type="match status" value="1"/>
</dbReference>
<dbReference type="Proteomes" id="UP001558713">
    <property type="component" value="Unassembled WGS sequence"/>
</dbReference>
<dbReference type="InterPro" id="IPR043502">
    <property type="entry name" value="DNA/RNA_pol_sf"/>
</dbReference>